<dbReference type="GO" id="GO:0008855">
    <property type="term" value="F:exodeoxyribonuclease VII activity"/>
    <property type="evidence" value="ECO:0007669"/>
    <property type="project" value="UniProtKB-EC"/>
</dbReference>
<dbReference type="Gene3D" id="1.10.287.1040">
    <property type="entry name" value="Exonuclease VII, small subunit"/>
    <property type="match status" value="1"/>
</dbReference>
<keyword evidence="5" id="KW-0269">Exonuclease</keyword>
<dbReference type="NCBIfam" id="TIGR01280">
    <property type="entry name" value="xseB"/>
    <property type="match status" value="1"/>
</dbReference>
<comment type="caution">
    <text evidence="7">The sequence shown here is derived from an EMBL/GenBank/DDBJ whole genome shotgun (WGS) entry which is preliminary data.</text>
</comment>
<accession>A0ABT7I7X1</accession>
<evidence type="ECO:0000256" key="6">
    <source>
        <dbReference type="NCBIfam" id="TIGR01280"/>
    </source>
</evidence>
<sequence length="57" mass="6685">MSFEENLKKANEALTQLNEEELSLEESVKIYKIGLENIEKARFELEKAKLEVEKIDE</sequence>
<keyword evidence="8" id="KW-1185">Reference proteome</keyword>
<reference evidence="7" key="1">
    <citation type="submission" date="2022-08" db="EMBL/GenBank/DDBJ databases">
        <authorList>
            <person name="Wang H."/>
        </authorList>
    </citation>
    <scope>NUCLEOTIDE SEQUENCE</scope>
    <source>
        <strain evidence="7">XJK33-1</strain>
    </source>
</reference>
<evidence type="ECO:0000256" key="5">
    <source>
        <dbReference type="ARBA" id="ARBA00022839"/>
    </source>
</evidence>
<gene>
    <name evidence="7" type="primary">xseB</name>
    <name evidence="7" type="ORF">NYG95_08125</name>
</gene>
<reference evidence="7" key="2">
    <citation type="journal article" date="2023" name="Microorganisms">
        <title>Isolation and Genomic Characteristics of Cat-Borne Campylobacter felis sp. nov. and Sheep-Borne Campylobacter ovis sp. nov.</title>
        <authorList>
            <person name="Wang H."/>
            <person name="Li Y."/>
            <person name="Gu Y."/>
            <person name="Zhou G."/>
            <person name="Chen X."/>
            <person name="Zhang X."/>
            <person name="Shao Z."/>
            <person name="Zhang J."/>
            <person name="Zhang M."/>
        </authorList>
    </citation>
    <scope>NUCLEOTIDE SEQUENCE</scope>
    <source>
        <strain evidence="7">XJK33-1</strain>
    </source>
</reference>
<dbReference type="RefSeq" id="WP_270977882.1">
    <property type="nucleotide sequence ID" value="NZ_JANURS010000018.1"/>
</dbReference>
<organism evidence="7 8">
    <name type="scientific">Campylobacter felis</name>
    <dbReference type="NCBI Taxonomy" id="2974565"/>
    <lineage>
        <taxon>Bacteria</taxon>
        <taxon>Pseudomonadati</taxon>
        <taxon>Campylobacterota</taxon>
        <taxon>Epsilonproteobacteria</taxon>
        <taxon>Campylobacterales</taxon>
        <taxon>Campylobacteraceae</taxon>
        <taxon>Campylobacter</taxon>
    </lineage>
</organism>
<dbReference type="SUPFAM" id="SSF116842">
    <property type="entry name" value="XseB-like"/>
    <property type="match status" value="1"/>
</dbReference>
<dbReference type="InterPro" id="IPR037004">
    <property type="entry name" value="Exonuc_VII_ssu_sf"/>
</dbReference>
<dbReference type="EC" id="3.1.11.6" evidence="6"/>
<evidence type="ECO:0000256" key="4">
    <source>
        <dbReference type="ARBA" id="ARBA00022801"/>
    </source>
</evidence>
<protein>
    <recommendedName>
        <fullName evidence="6">Exodeoxyribonuclease VII small subunit</fullName>
        <ecNumber evidence="6">3.1.11.6</ecNumber>
    </recommendedName>
</protein>
<dbReference type="InterPro" id="IPR003761">
    <property type="entry name" value="Exonuc_VII_S"/>
</dbReference>
<keyword evidence="4 7" id="KW-0378">Hydrolase</keyword>
<dbReference type="Proteomes" id="UP001176223">
    <property type="component" value="Unassembled WGS sequence"/>
</dbReference>
<keyword evidence="3" id="KW-0540">Nuclease</keyword>
<name>A0ABT7I7X1_9BACT</name>
<keyword evidence="2" id="KW-0963">Cytoplasm</keyword>
<comment type="similarity">
    <text evidence="1">Belongs to the XseB family.</text>
</comment>
<evidence type="ECO:0000256" key="2">
    <source>
        <dbReference type="ARBA" id="ARBA00022490"/>
    </source>
</evidence>
<proteinExistence type="inferred from homology"/>
<evidence type="ECO:0000313" key="8">
    <source>
        <dbReference type="Proteomes" id="UP001176223"/>
    </source>
</evidence>
<dbReference type="Pfam" id="PF02609">
    <property type="entry name" value="Exonuc_VII_S"/>
    <property type="match status" value="1"/>
</dbReference>
<dbReference type="EMBL" id="JANURU010000019">
    <property type="protein sequence ID" value="MDL0147570.1"/>
    <property type="molecule type" value="Genomic_DNA"/>
</dbReference>
<evidence type="ECO:0000256" key="1">
    <source>
        <dbReference type="ARBA" id="ARBA00009998"/>
    </source>
</evidence>
<evidence type="ECO:0000313" key="7">
    <source>
        <dbReference type="EMBL" id="MDL0147570.1"/>
    </source>
</evidence>
<evidence type="ECO:0000256" key="3">
    <source>
        <dbReference type="ARBA" id="ARBA00022722"/>
    </source>
</evidence>